<dbReference type="Proteomes" id="UP000676336">
    <property type="component" value="Unassembled WGS sequence"/>
</dbReference>
<feature type="domain" description="MAM" evidence="1">
    <location>
        <begin position="490"/>
        <end position="588"/>
    </location>
</feature>
<protein>
    <recommendedName>
        <fullName evidence="1">MAM domain-containing protein</fullName>
    </recommendedName>
</protein>
<feature type="domain" description="MAM" evidence="1">
    <location>
        <begin position="1"/>
        <end position="144"/>
    </location>
</feature>
<accession>A0A8S3B4V7</accession>
<gene>
    <name evidence="2" type="ORF">SMN809_LOCUS46011</name>
</gene>
<dbReference type="SUPFAM" id="SSF49899">
    <property type="entry name" value="Concanavalin A-like lectins/glucanases"/>
    <property type="match status" value="4"/>
</dbReference>
<dbReference type="InterPro" id="IPR000998">
    <property type="entry name" value="MAM_dom"/>
</dbReference>
<dbReference type="InterPro" id="IPR051560">
    <property type="entry name" value="MAM_domain-containing"/>
</dbReference>
<dbReference type="CDD" id="cd06263">
    <property type="entry name" value="MAM"/>
    <property type="match status" value="4"/>
</dbReference>
<feature type="domain" description="MAM" evidence="1">
    <location>
        <begin position="326"/>
        <end position="488"/>
    </location>
</feature>
<dbReference type="AlphaFoldDB" id="A0A8S3B4V7"/>
<comment type="caution">
    <text evidence="2">The sequence shown here is derived from an EMBL/GenBank/DDBJ whole genome shotgun (WGS) entry which is preliminary data.</text>
</comment>
<feature type="non-terminal residue" evidence="2">
    <location>
        <position position="1"/>
    </location>
</feature>
<dbReference type="PROSITE" id="PS50060">
    <property type="entry name" value="MAM_2"/>
    <property type="match status" value="4"/>
</dbReference>
<organism evidence="2 3">
    <name type="scientific">Rotaria magnacalcarata</name>
    <dbReference type="NCBI Taxonomy" id="392030"/>
    <lineage>
        <taxon>Eukaryota</taxon>
        <taxon>Metazoa</taxon>
        <taxon>Spiralia</taxon>
        <taxon>Gnathifera</taxon>
        <taxon>Rotifera</taxon>
        <taxon>Eurotatoria</taxon>
        <taxon>Bdelloidea</taxon>
        <taxon>Philodinida</taxon>
        <taxon>Philodinidae</taxon>
        <taxon>Rotaria</taxon>
    </lineage>
</organism>
<feature type="non-terminal residue" evidence="2">
    <location>
        <position position="588"/>
    </location>
</feature>
<sequence>DTTSDFYWTRTQKATDSIGTGPTTDHTTGTDRGYYIYIETSSPQIRGQKARLISPMYTQASSVCLKFHYHMYGPSIGSLNVLIAGTQRLLWTKSGNLGNRWRYGHVTVSSNDQYQIAFEGVVGSSFQGDIAVDDISLVNGPCEEEGSCNFEDGTFCGFYNSKDEDNFDWALNQGGTISFDTGPTVDHTTGTSVGYYAYIESSFPQNHGDKAWLVSEVLESPKGACLDFWYHMKGNTTGNMSVYHRVLDATPTSLWFKKGDQGDRWINAKIDLPTTNDHYDFIFEGVVGDGFESDIAIDDVSFIQGGTCAYFASTTPAPVTPQEAAYECDFEDGTFCDWQLETNDKPWLVSSGQTAVYGQAPLIDHTRQNVFGKYAYVPVQPTGGAVYFSTLGFRSLPKGLTLCLDFWYQAFVSSDTSLSVYVQNGTSSAVVTWTRRGTTARDQWSHTSVNLGTIRSSTHLTISAVIVPRTIGYVAVDDLKLLNGACQSPRICDFEDPLICGYKNDATAEFTWSRHKGATSSSSTGATNDHTYGTGIGYYMYIETSLPRQPNDKARLITSQYEAVAGGSCLQFFYHMWGVDTGALNVYL</sequence>
<dbReference type="SMART" id="SM00137">
    <property type="entry name" value="MAM"/>
    <property type="match status" value="3"/>
</dbReference>
<dbReference type="GO" id="GO:0016020">
    <property type="term" value="C:membrane"/>
    <property type="evidence" value="ECO:0007669"/>
    <property type="project" value="InterPro"/>
</dbReference>
<dbReference type="InterPro" id="IPR013320">
    <property type="entry name" value="ConA-like_dom_sf"/>
</dbReference>
<evidence type="ECO:0000313" key="3">
    <source>
        <dbReference type="Proteomes" id="UP000676336"/>
    </source>
</evidence>
<feature type="domain" description="MAM" evidence="1">
    <location>
        <begin position="146"/>
        <end position="310"/>
    </location>
</feature>
<dbReference type="Pfam" id="PF00629">
    <property type="entry name" value="MAM"/>
    <property type="match status" value="4"/>
</dbReference>
<dbReference type="PANTHER" id="PTHR23282">
    <property type="entry name" value="APICAL ENDOSOMAL GLYCOPROTEIN PRECURSOR"/>
    <property type="match status" value="1"/>
</dbReference>
<name>A0A8S3B4V7_9BILA</name>
<dbReference type="EMBL" id="CAJOBI010142154">
    <property type="protein sequence ID" value="CAF4772880.1"/>
    <property type="molecule type" value="Genomic_DNA"/>
</dbReference>
<proteinExistence type="predicted"/>
<dbReference type="PANTHER" id="PTHR23282:SF101">
    <property type="entry name" value="MAM DOMAIN-CONTAINING PROTEIN"/>
    <property type="match status" value="1"/>
</dbReference>
<evidence type="ECO:0000259" key="1">
    <source>
        <dbReference type="PROSITE" id="PS50060"/>
    </source>
</evidence>
<reference evidence="2" key="1">
    <citation type="submission" date="2021-02" db="EMBL/GenBank/DDBJ databases">
        <authorList>
            <person name="Nowell W R."/>
        </authorList>
    </citation>
    <scope>NUCLEOTIDE SEQUENCE</scope>
</reference>
<evidence type="ECO:0000313" key="2">
    <source>
        <dbReference type="EMBL" id="CAF4772880.1"/>
    </source>
</evidence>
<dbReference type="Gene3D" id="2.60.120.200">
    <property type="match status" value="4"/>
</dbReference>